<dbReference type="OrthoDB" id="10254945at2759"/>
<proteinExistence type="predicted"/>
<reference evidence="1" key="1">
    <citation type="submission" date="2020-06" db="EMBL/GenBank/DDBJ databases">
        <authorList>
            <person name="Onetto C."/>
        </authorList>
    </citation>
    <scope>NUCLEOTIDE SEQUENCE</scope>
</reference>
<protein>
    <submittedName>
        <fullName evidence="1">Uncharacterized protein</fullName>
    </submittedName>
</protein>
<dbReference type="EMBL" id="CAINUL010000006">
    <property type="protein sequence ID" value="CAD0110552.1"/>
    <property type="molecule type" value="Genomic_DNA"/>
</dbReference>
<sequence length="276" mass="31892">MVHEVAHAFYMAFSPGQEIIHHEPFMNLSRVAELGYALTKHLFGAAINVTGGNPEHMGVPFGLYFYDWPDTDNRNDKYKARYSLARAGVTTHTYYVLPMSHILKILYPGFWDDEALRYGAIASLRLPKQLGVRYRYDDYKLWLDEHKTDMEFEASLPPDELQPDIAEGIITHDAAVPLDLHSEVHKDQLRHIANSARPWEFVKDMSMKDFPLSWDLVDRFHPDSIGNIEGNYVDPLNALPGFDAVVRQHGLRAFIRNSKMKKEKARKKKIELRKKK</sequence>
<keyword evidence="2" id="KW-1185">Reference proteome</keyword>
<dbReference type="AlphaFoldDB" id="A0A9N8KMZ9"/>
<organism evidence="1 2">
    <name type="scientific">Aureobasidium uvarum</name>
    <dbReference type="NCBI Taxonomy" id="2773716"/>
    <lineage>
        <taxon>Eukaryota</taxon>
        <taxon>Fungi</taxon>
        <taxon>Dikarya</taxon>
        <taxon>Ascomycota</taxon>
        <taxon>Pezizomycotina</taxon>
        <taxon>Dothideomycetes</taxon>
        <taxon>Dothideomycetidae</taxon>
        <taxon>Dothideales</taxon>
        <taxon>Saccotheciaceae</taxon>
        <taxon>Aureobasidium</taxon>
    </lineage>
</organism>
<dbReference type="Proteomes" id="UP000745764">
    <property type="component" value="Unassembled WGS sequence"/>
</dbReference>
<evidence type="ECO:0000313" key="2">
    <source>
        <dbReference type="Proteomes" id="UP000745764"/>
    </source>
</evidence>
<accession>A0A9N8KMZ9</accession>
<evidence type="ECO:0000313" key="1">
    <source>
        <dbReference type="EMBL" id="CAD0110552.1"/>
    </source>
</evidence>
<comment type="caution">
    <text evidence="1">The sequence shown here is derived from an EMBL/GenBank/DDBJ whole genome shotgun (WGS) entry which is preliminary data.</text>
</comment>
<gene>
    <name evidence="1" type="ORF">AWRI4620_LOCUS4807</name>
</gene>
<name>A0A9N8KMZ9_9PEZI</name>